<dbReference type="EC" id="2.7.13.3" evidence="3"/>
<evidence type="ECO:0000313" key="13">
    <source>
        <dbReference type="EMBL" id="MBB2155532.1"/>
    </source>
</evidence>
<evidence type="ECO:0000313" key="14">
    <source>
        <dbReference type="Proteomes" id="UP000550787"/>
    </source>
</evidence>
<dbReference type="GO" id="GO:0000155">
    <property type="term" value="F:phosphorelay sensor kinase activity"/>
    <property type="evidence" value="ECO:0007669"/>
    <property type="project" value="InterPro"/>
</dbReference>
<dbReference type="InterPro" id="IPR003660">
    <property type="entry name" value="HAMP_dom"/>
</dbReference>
<evidence type="ECO:0000256" key="4">
    <source>
        <dbReference type="ARBA" id="ARBA00022553"/>
    </source>
</evidence>
<accession>A0A7W4FD97</accession>
<dbReference type="EMBL" id="JABEQG010000005">
    <property type="protein sequence ID" value="MBB2155532.1"/>
    <property type="molecule type" value="Genomic_DNA"/>
</dbReference>
<dbReference type="InterPro" id="IPR004358">
    <property type="entry name" value="Sig_transdc_His_kin-like_C"/>
</dbReference>
<keyword evidence="9" id="KW-0902">Two-component regulatory system</keyword>
<dbReference type="SUPFAM" id="SSF158472">
    <property type="entry name" value="HAMP domain-like"/>
    <property type="match status" value="1"/>
</dbReference>
<evidence type="ECO:0000256" key="3">
    <source>
        <dbReference type="ARBA" id="ARBA00012438"/>
    </source>
</evidence>
<evidence type="ECO:0000256" key="8">
    <source>
        <dbReference type="ARBA" id="ARBA00022989"/>
    </source>
</evidence>
<dbReference type="GO" id="GO:0005886">
    <property type="term" value="C:plasma membrane"/>
    <property type="evidence" value="ECO:0007669"/>
    <property type="project" value="TreeGrafter"/>
</dbReference>
<dbReference type="SUPFAM" id="SSF55874">
    <property type="entry name" value="ATPase domain of HSP90 chaperone/DNA topoisomerase II/histidine kinase"/>
    <property type="match status" value="1"/>
</dbReference>
<sequence>MQSGQQTASGTGRRRFRLPRSASLRFSLGYGVLFALSSILFMSFIWWGTIGFLERQVETAINADARALSQRWAEGGLPTLALTIDDRLEQNLDDDAIYLMVDPTGHRLAGNLSEWPAMITSTDRWYALEVTRAGMRDMAQVHAFALPGGFRLLVGRDVRSRAVLRRLLTDSLLWAWMMVTLLAISGAVLVHGMFRRMIKSIAQTTSAIAHGDLSRRMPLVGNGDELDQVAEAINEMLDRIVRLMDGVRQVSNSIAHDLRTPITRARTQLEDAAEHASGEGELRAAIDRAVGHLDNVTAVFEALLRIAQIEAGSRRSAFAPFDLVPLLADIGDLYEAVAEERQIRLVLRLPPTLPFYGDQAMMQQAVANLLDNAIKFSPAGGTVTLAVALGPALLPGLSGSAPGRNAVSIAVTDEGIGMNEADMARASERFFRAETARNTPGAGLGLSLVQAIVQLHGGVLRLRSNAPGLSVRMVLPVAREAARPRFASRAPVPLPPAPPPDGVTETSHSPHGGDT</sequence>
<dbReference type="SMART" id="SM00388">
    <property type="entry name" value="HisKA"/>
    <property type="match status" value="1"/>
</dbReference>
<proteinExistence type="predicted"/>
<dbReference type="SMART" id="SM00387">
    <property type="entry name" value="HATPase_c"/>
    <property type="match status" value="1"/>
</dbReference>
<evidence type="ECO:0000256" key="1">
    <source>
        <dbReference type="ARBA" id="ARBA00000085"/>
    </source>
</evidence>
<name>A0A7W4FD97_GLUDI</name>
<dbReference type="Gene3D" id="1.10.287.130">
    <property type="match status" value="1"/>
</dbReference>
<reference evidence="13 14" key="1">
    <citation type="submission" date="2020-04" db="EMBL/GenBank/DDBJ databases">
        <title>Description of novel Gluconacetobacter.</title>
        <authorList>
            <person name="Sombolestani A."/>
        </authorList>
    </citation>
    <scope>NUCLEOTIDE SEQUENCE [LARGE SCALE GENOMIC DNA]</scope>
    <source>
        <strain evidence="13 14">LMG 7603</strain>
    </source>
</reference>
<dbReference type="CDD" id="cd06225">
    <property type="entry name" value="HAMP"/>
    <property type="match status" value="1"/>
</dbReference>
<evidence type="ECO:0000256" key="9">
    <source>
        <dbReference type="ARBA" id="ARBA00023012"/>
    </source>
</evidence>
<dbReference type="InterPro" id="IPR036097">
    <property type="entry name" value="HisK_dim/P_sf"/>
</dbReference>
<dbReference type="Gene3D" id="3.30.565.10">
    <property type="entry name" value="Histidine kinase-like ATPase, C-terminal domain"/>
    <property type="match status" value="1"/>
</dbReference>
<dbReference type="PRINTS" id="PR00344">
    <property type="entry name" value="BCTRLSENSOR"/>
</dbReference>
<evidence type="ECO:0000256" key="10">
    <source>
        <dbReference type="ARBA" id="ARBA00023136"/>
    </source>
</evidence>
<dbReference type="PANTHER" id="PTHR45436:SF8">
    <property type="entry name" value="HISTIDINE KINASE"/>
    <property type="match status" value="1"/>
</dbReference>
<dbReference type="Pfam" id="PF00672">
    <property type="entry name" value="HAMP"/>
    <property type="match status" value="1"/>
</dbReference>
<dbReference type="Gene3D" id="6.10.340.10">
    <property type="match status" value="1"/>
</dbReference>
<dbReference type="PROSITE" id="PS50885">
    <property type="entry name" value="HAMP"/>
    <property type="match status" value="1"/>
</dbReference>
<keyword evidence="5" id="KW-0808">Transferase</keyword>
<dbReference type="InterPro" id="IPR036890">
    <property type="entry name" value="HATPase_C_sf"/>
</dbReference>
<evidence type="ECO:0000256" key="11">
    <source>
        <dbReference type="SAM" id="MobiDB-lite"/>
    </source>
</evidence>
<dbReference type="CDD" id="cd00082">
    <property type="entry name" value="HisKA"/>
    <property type="match status" value="1"/>
</dbReference>
<keyword evidence="6 12" id="KW-0812">Transmembrane</keyword>
<dbReference type="InterPro" id="IPR003594">
    <property type="entry name" value="HATPase_dom"/>
</dbReference>
<evidence type="ECO:0000256" key="12">
    <source>
        <dbReference type="SAM" id="Phobius"/>
    </source>
</evidence>
<dbReference type="AlphaFoldDB" id="A0A7W4FD97"/>
<evidence type="ECO:0000256" key="7">
    <source>
        <dbReference type="ARBA" id="ARBA00022777"/>
    </source>
</evidence>
<dbReference type="PROSITE" id="PS50109">
    <property type="entry name" value="HIS_KIN"/>
    <property type="match status" value="1"/>
</dbReference>
<dbReference type="Proteomes" id="UP000550787">
    <property type="component" value="Unassembled WGS sequence"/>
</dbReference>
<dbReference type="Pfam" id="PF02518">
    <property type="entry name" value="HATPase_c"/>
    <property type="match status" value="1"/>
</dbReference>
<dbReference type="PANTHER" id="PTHR45436">
    <property type="entry name" value="SENSOR HISTIDINE KINASE YKOH"/>
    <property type="match status" value="1"/>
</dbReference>
<comment type="catalytic activity">
    <reaction evidence="1">
        <text>ATP + protein L-histidine = ADP + protein N-phospho-L-histidine.</text>
        <dbReference type="EC" id="2.7.13.3"/>
    </reaction>
</comment>
<dbReference type="SUPFAM" id="SSF47384">
    <property type="entry name" value="Homodimeric domain of signal transducing histidine kinase"/>
    <property type="match status" value="1"/>
</dbReference>
<keyword evidence="8 12" id="KW-1133">Transmembrane helix</keyword>
<dbReference type="SMART" id="SM00304">
    <property type="entry name" value="HAMP"/>
    <property type="match status" value="1"/>
</dbReference>
<evidence type="ECO:0000256" key="2">
    <source>
        <dbReference type="ARBA" id="ARBA00004370"/>
    </source>
</evidence>
<dbReference type="RefSeq" id="WP_012224752.1">
    <property type="nucleotide sequence ID" value="NZ_JABEQG010000005.1"/>
</dbReference>
<comment type="caution">
    <text evidence="13">The sequence shown here is derived from an EMBL/GenBank/DDBJ whole genome shotgun (WGS) entry which is preliminary data.</text>
</comment>
<gene>
    <name evidence="13" type="ORF">HLH33_04285</name>
</gene>
<organism evidence="13 14">
    <name type="scientific">Gluconacetobacter diazotrophicus</name>
    <name type="common">Acetobacter diazotrophicus</name>
    <dbReference type="NCBI Taxonomy" id="33996"/>
    <lineage>
        <taxon>Bacteria</taxon>
        <taxon>Pseudomonadati</taxon>
        <taxon>Pseudomonadota</taxon>
        <taxon>Alphaproteobacteria</taxon>
        <taxon>Acetobacterales</taxon>
        <taxon>Acetobacteraceae</taxon>
        <taxon>Gluconacetobacter</taxon>
    </lineage>
</organism>
<feature type="compositionally biased region" description="Pro residues" evidence="11">
    <location>
        <begin position="492"/>
        <end position="501"/>
    </location>
</feature>
<dbReference type="OMA" id="CANAIKY"/>
<protein>
    <recommendedName>
        <fullName evidence="3">histidine kinase</fullName>
        <ecNumber evidence="3">2.7.13.3</ecNumber>
    </recommendedName>
</protein>
<evidence type="ECO:0000256" key="6">
    <source>
        <dbReference type="ARBA" id="ARBA00022692"/>
    </source>
</evidence>
<evidence type="ECO:0000256" key="5">
    <source>
        <dbReference type="ARBA" id="ARBA00022679"/>
    </source>
</evidence>
<dbReference type="InterPro" id="IPR003661">
    <property type="entry name" value="HisK_dim/P_dom"/>
</dbReference>
<dbReference type="InterPro" id="IPR050428">
    <property type="entry name" value="TCS_sensor_his_kinase"/>
</dbReference>
<feature type="region of interest" description="Disordered" evidence="11">
    <location>
        <begin position="485"/>
        <end position="515"/>
    </location>
</feature>
<keyword evidence="4" id="KW-0597">Phosphoprotein</keyword>
<comment type="subcellular location">
    <subcellularLocation>
        <location evidence="2">Membrane</location>
    </subcellularLocation>
</comment>
<keyword evidence="10 12" id="KW-0472">Membrane</keyword>
<keyword evidence="7 13" id="KW-0418">Kinase</keyword>
<feature type="transmembrane region" description="Helical" evidence="12">
    <location>
        <begin position="23"/>
        <end position="47"/>
    </location>
</feature>
<dbReference type="InterPro" id="IPR005467">
    <property type="entry name" value="His_kinase_dom"/>
</dbReference>
<dbReference type="CDD" id="cd00075">
    <property type="entry name" value="HATPase"/>
    <property type="match status" value="1"/>
</dbReference>
<feature type="transmembrane region" description="Helical" evidence="12">
    <location>
        <begin position="173"/>
        <end position="194"/>
    </location>
</feature>